<comment type="caution">
    <text evidence="8">The sequence shown here is derived from an EMBL/GenBank/DDBJ whole genome shotgun (WGS) entry which is preliminary data.</text>
</comment>
<dbReference type="EMBL" id="DRTV01000030">
    <property type="protein sequence ID" value="HHF57863.1"/>
    <property type="molecule type" value="Genomic_DNA"/>
</dbReference>
<dbReference type="Gene3D" id="3.20.20.70">
    <property type="entry name" value="Aldolase class I"/>
    <property type="match status" value="1"/>
</dbReference>
<evidence type="ECO:0000256" key="3">
    <source>
        <dbReference type="ARBA" id="ARBA00022691"/>
    </source>
</evidence>
<dbReference type="SUPFAM" id="SSF102114">
    <property type="entry name" value="Radical SAM enzymes"/>
    <property type="match status" value="1"/>
</dbReference>
<keyword evidence="6" id="KW-0411">Iron-sulfur</keyword>
<feature type="domain" description="Radical SAM core" evidence="7">
    <location>
        <begin position="7"/>
        <end position="240"/>
    </location>
</feature>
<dbReference type="SMART" id="SM00729">
    <property type="entry name" value="Elp3"/>
    <property type="match status" value="1"/>
</dbReference>
<dbReference type="AlphaFoldDB" id="A0A7C5E245"/>
<dbReference type="GO" id="GO:0003824">
    <property type="term" value="F:catalytic activity"/>
    <property type="evidence" value="ECO:0007669"/>
    <property type="project" value="InterPro"/>
</dbReference>
<organism evidence="8">
    <name type="scientific">candidate division WOR-3 bacterium</name>
    <dbReference type="NCBI Taxonomy" id="2052148"/>
    <lineage>
        <taxon>Bacteria</taxon>
        <taxon>Bacteria division WOR-3</taxon>
    </lineage>
</organism>
<dbReference type="InterPro" id="IPR013785">
    <property type="entry name" value="Aldolase_TIM"/>
</dbReference>
<name>A0A7C5E245_UNCW3</name>
<protein>
    <submittedName>
        <fullName evidence="8">Radical SAM protein</fullName>
    </submittedName>
</protein>
<keyword evidence="2" id="KW-0004">4Fe-4S</keyword>
<evidence type="ECO:0000256" key="6">
    <source>
        <dbReference type="ARBA" id="ARBA00023014"/>
    </source>
</evidence>
<evidence type="ECO:0000256" key="1">
    <source>
        <dbReference type="ARBA" id="ARBA00001966"/>
    </source>
</evidence>
<dbReference type="PANTHER" id="PTHR43787:SF11">
    <property type="entry name" value="UPF0026 PROTEIN SLR1464"/>
    <property type="match status" value="1"/>
</dbReference>
<dbReference type="GO" id="GO:0046872">
    <property type="term" value="F:metal ion binding"/>
    <property type="evidence" value="ECO:0007669"/>
    <property type="project" value="UniProtKB-KW"/>
</dbReference>
<reference evidence="8" key="1">
    <citation type="journal article" date="2020" name="mSystems">
        <title>Genome- and Community-Level Interaction Insights into Carbon Utilization and Element Cycling Functions of Hydrothermarchaeota in Hydrothermal Sediment.</title>
        <authorList>
            <person name="Zhou Z."/>
            <person name="Liu Y."/>
            <person name="Xu W."/>
            <person name="Pan J."/>
            <person name="Luo Z.H."/>
            <person name="Li M."/>
        </authorList>
    </citation>
    <scope>NUCLEOTIDE SEQUENCE [LARGE SCALE GENOMIC DNA]</scope>
    <source>
        <strain evidence="8">HyVt-94</strain>
    </source>
</reference>
<evidence type="ECO:0000256" key="2">
    <source>
        <dbReference type="ARBA" id="ARBA00022485"/>
    </source>
</evidence>
<dbReference type="PANTHER" id="PTHR43787">
    <property type="entry name" value="FEMO COFACTOR BIOSYNTHESIS PROTEIN NIFB-RELATED"/>
    <property type="match status" value="1"/>
</dbReference>
<dbReference type="SFLD" id="SFLDG01067">
    <property type="entry name" value="SPASM/twitch_domain_containing"/>
    <property type="match status" value="1"/>
</dbReference>
<dbReference type="Pfam" id="PF04055">
    <property type="entry name" value="Radical_SAM"/>
    <property type="match status" value="1"/>
</dbReference>
<dbReference type="CDD" id="cd01335">
    <property type="entry name" value="Radical_SAM"/>
    <property type="match status" value="1"/>
</dbReference>
<dbReference type="PROSITE" id="PS51918">
    <property type="entry name" value="RADICAL_SAM"/>
    <property type="match status" value="1"/>
</dbReference>
<keyword evidence="3" id="KW-0949">S-adenosyl-L-methionine</keyword>
<dbReference type="GO" id="GO:0051539">
    <property type="term" value="F:4 iron, 4 sulfur cluster binding"/>
    <property type="evidence" value="ECO:0007669"/>
    <property type="project" value="UniProtKB-KW"/>
</dbReference>
<dbReference type="Proteomes" id="UP000886014">
    <property type="component" value="Unassembled WGS sequence"/>
</dbReference>
<dbReference type="InterPro" id="IPR006638">
    <property type="entry name" value="Elp3/MiaA/NifB-like_rSAM"/>
</dbReference>
<keyword evidence="5" id="KW-0408">Iron</keyword>
<dbReference type="SFLD" id="SFLDG01083">
    <property type="entry name" value="Uncharacterised_Radical_SAM_Su"/>
    <property type="match status" value="1"/>
</dbReference>
<accession>A0A7C5E245</accession>
<evidence type="ECO:0000256" key="5">
    <source>
        <dbReference type="ARBA" id="ARBA00023004"/>
    </source>
</evidence>
<keyword evidence="4" id="KW-0479">Metal-binding</keyword>
<proteinExistence type="predicted"/>
<dbReference type="InterPro" id="IPR040084">
    <property type="entry name" value="GTPase_Obg"/>
</dbReference>
<comment type="cofactor">
    <cofactor evidence="1">
        <name>[4Fe-4S] cluster</name>
        <dbReference type="ChEBI" id="CHEBI:49883"/>
    </cofactor>
</comment>
<dbReference type="InterPro" id="IPR007197">
    <property type="entry name" value="rSAM"/>
</dbReference>
<dbReference type="InterPro" id="IPR058240">
    <property type="entry name" value="rSAM_sf"/>
</dbReference>
<evidence type="ECO:0000259" key="7">
    <source>
        <dbReference type="PROSITE" id="PS51918"/>
    </source>
</evidence>
<evidence type="ECO:0000256" key="4">
    <source>
        <dbReference type="ARBA" id="ARBA00022723"/>
    </source>
</evidence>
<feature type="non-terminal residue" evidence="8">
    <location>
        <position position="1"/>
    </location>
</feature>
<evidence type="ECO:0000313" key="8">
    <source>
        <dbReference type="EMBL" id="HHF57863.1"/>
    </source>
</evidence>
<sequence>YGPVPSRRLGRSLGVNPIPFKTCNYSCVYCQLGRTAHLINERRDFFSKEEILSEIKQAIKIHEGDIDYITFVGEGEPTLYKSLGWLIKEVKKIASLPVAVITNGALLYREDVREELLPAEVVMPSLDAAKEHTFRRLNRPHRDLDIENIIQGMVQFRNIFKGQLWVEIMLVRGINDTEKELLAIKEALEKIRPDRIYINVPIRPPAEKWVEIPDEEALVRAHSILGDVFIIARKEVGSFDTRGFSNLEDAILSITRRHPMRRSQIRDTLQRYGEENFEEIIDRLIKEGKLRKIEYRGDTFYIVSEARMGERRR</sequence>
<gene>
    <name evidence="8" type="ORF">ENL41_00380</name>
</gene>
<dbReference type="SFLD" id="SFLDS00029">
    <property type="entry name" value="Radical_SAM"/>
    <property type="match status" value="1"/>
</dbReference>